<keyword evidence="4" id="KW-1185">Reference proteome</keyword>
<evidence type="ECO:0008006" key="5">
    <source>
        <dbReference type="Google" id="ProtNLM"/>
    </source>
</evidence>
<dbReference type="AlphaFoldDB" id="A0A7N0ULJ1"/>
<evidence type="ECO:0000256" key="2">
    <source>
        <dbReference type="SAM" id="MobiDB-lite"/>
    </source>
</evidence>
<dbReference type="Pfam" id="PF02519">
    <property type="entry name" value="Auxin_inducible"/>
    <property type="match status" value="1"/>
</dbReference>
<name>A0A7N0ULJ1_KALFE</name>
<evidence type="ECO:0000256" key="1">
    <source>
        <dbReference type="ARBA" id="ARBA00006974"/>
    </source>
</evidence>
<dbReference type="EnsemblPlants" id="Kaladp0074s0039.1.v1.1">
    <property type="protein sequence ID" value="Kaladp0074s0039.1.v1.1.CDS.1"/>
    <property type="gene ID" value="Kaladp0074s0039.v1.1"/>
</dbReference>
<sequence>MKSSLRRLASKVVFVNNGGSQEKDESLLPARPADEQGENSDGKTRSPRSPPGHFAVYVGEERQRFMVKTEFLTHPLFKMLLEKASNEFGFERRDVLVVPCSVSAFQEVLNAIECCPGRFDFGELVEEFL</sequence>
<accession>A0A7N0ULJ1</accession>
<dbReference type="PANTHER" id="PTHR31374:SF28">
    <property type="entry name" value="SAUR-LIKE AUXIN-RESPONSIVE PROTEIN FAMILY"/>
    <property type="match status" value="1"/>
</dbReference>
<dbReference type="OMA" id="FGFQQTN"/>
<protein>
    <recommendedName>
        <fullName evidence="5">Small auxin up regulated protein</fullName>
    </recommendedName>
</protein>
<evidence type="ECO:0000313" key="4">
    <source>
        <dbReference type="Proteomes" id="UP000594263"/>
    </source>
</evidence>
<dbReference type="InterPro" id="IPR003676">
    <property type="entry name" value="SAUR_fam"/>
</dbReference>
<dbReference type="PANTHER" id="PTHR31374">
    <property type="entry name" value="AUXIN-INDUCED PROTEIN-LIKE-RELATED"/>
    <property type="match status" value="1"/>
</dbReference>
<proteinExistence type="inferred from homology"/>
<dbReference type="Proteomes" id="UP000594263">
    <property type="component" value="Unplaced"/>
</dbReference>
<dbReference type="GO" id="GO:0009733">
    <property type="term" value="P:response to auxin"/>
    <property type="evidence" value="ECO:0007669"/>
    <property type="project" value="InterPro"/>
</dbReference>
<feature type="region of interest" description="Disordered" evidence="2">
    <location>
        <begin position="16"/>
        <end position="53"/>
    </location>
</feature>
<comment type="similarity">
    <text evidence="1">Belongs to the ARG7 family.</text>
</comment>
<dbReference type="Gramene" id="Kaladp0074s0039.1.v1.1">
    <property type="protein sequence ID" value="Kaladp0074s0039.1.v1.1.CDS.1"/>
    <property type="gene ID" value="Kaladp0074s0039.v1.1"/>
</dbReference>
<organism evidence="3 4">
    <name type="scientific">Kalanchoe fedtschenkoi</name>
    <name type="common">Lavender scallops</name>
    <name type="synonym">South American air plant</name>
    <dbReference type="NCBI Taxonomy" id="63787"/>
    <lineage>
        <taxon>Eukaryota</taxon>
        <taxon>Viridiplantae</taxon>
        <taxon>Streptophyta</taxon>
        <taxon>Embryophyta</taxon>
        <taxon>Tracheophyta</taxon>
        <taxon>Spermatophyta</taxon>
        <taxon>Magnoliopsida</taxon>
        <taxon>eudicotyledons</taxon>
        <taxon>Gunneridae</taxon>
        <taxon>Pentapetalae</taxon>
        <taxon>Saxifragales</taxon>
        <taxon>Crassulaceae</taxon>
        <taxon>Kalanchoe</taxon>
    </lineage>
</organism>
<evidence type="ECO:0000313" key="3">
    <source>
        <dbReference type="EnsemblPlants" id="Kaladp0074s0039.1.v1.1.CDS.1"/>
    </source>
</evidence>
<reference evidence="3" key="1">
    <citation type="submission" date="2021-01" db="UniProtKB">
        <authorList>
            <consortium name="EnsemblPlants"/>
        </authorList>
    </citation>
    <scope>IDENTIFICATION</scope>
</reference>